<dbReference type="Gene3D" id="3.30.565.10">
    <property type="entry name" value="Histidine kinase-like ATPase, C-terminal domain"/>
    <property type="match status" value="1"/>
</dbReference>
<feature type="transmembrane region" description="Helical" evidence="7">
    <location>
        <begin position="110"/>
        <end position="127"/>
    </location>
</feature>
<feature type="transmembrane region" description="Helical" evidence="7">
    <location>
        <begin position="139"/>
        <end position="161"/>
    </location>
</feature>
<comment type="catalytic activity">
    <reaction evidence="1">
        <text>ATP + protein L-histidine = ADP + protein N-phospho-L-histidine.</text>
        <dbReference type="EC" id="2.7.13.3"/>
    </reaction>
</comment>
<dbReference type="PANTHER" id="PTHR43711:SF31">
    <property type="entry name" value="HISTIDINE KINASE"/>
    <property type="match status" value="1"/>
</dbReference>
<dbReference type="InterPro" id="IPR036890">
    <property type="entry name" value="HATPase_C_sf"/>
</dbReference>
<dbReference type="CDD" id="cd00075">
    <property type="entry name" value="HATPase"/>
    <property type="match status" value="1"/>
</dbReference>
<keyword evidence="7" id="KW-1133">Transmembrane helix</keyword>
<dbReference type="Pfam" id="PF00512">
    <property type="entry name" value="HisKA"/>
    <property type="match status" value="1"/>
</dbReference>
<evidence type="ECO:0000256" key="6">
    <source>
        <dbReference type="ARBA" id="ARBA00023012"/>
    </source>
</evidence>
<evidence type="ECO:0000256" key="1">
    <source>
        <dbReference type="ARBA" id="ARBA00000085"/>
    </source>
</evidence>
<dbReference type="EMBL" id="JAESIY010000001">
    <property type="protein sequence ID" value="MBL3654615.1"/>
    <property type="molecule type" value="Genomic_DNA"/>
</dbReference>
<dbReference type="GO" id="GO:0000155">
    <property type="term" value="F:phosphorelay sensor kinase activity"/>
    <property type="evidence" value="ECO:0007669"/>
    <property type="project" value="InterPro"/>
</dbReference>
<dbReference type="PROSITE" id="PS50109">
    <property type="entry name" value="HIS_KIN"/>
    <property type="match status" value="1"/>
</dbReference>
<dbReference type="AlphaFoldDB" id="A0A937F5C4"/>
<proteinExistence type="predicted"/>
<sequence>MSELSVRIFSQYLIQGVWAIILALLFLYTFRIYKRHYLKLWAWSWLAFSMYMLTSGLHLYSTWIYSIYNPIRITLSATSISFAYIEASLLLIGTWELVRNRKFASAHLRLIMIISILLAIASSVLFIDNSQISENRFFIRVGLRSLIMGCAFFITGIWMITNLSHDKSLGKRLLIIAFIIYGSEQFNYFLVGFLPIINVHLKFPYIQYLGLLDFFLEALIGMGMAIWLLENERKELERANDDLDHFFYSTSHDLRSPLASITGLVTLGKVHIKDESALEFFDKIEGRVNKLDSVIDDIISYAKSAKYQLKIEPLNFKEIVKEIETNLEFNKGATHIDFICESSEEVFLSDKLKITTILHNLITNSIKYHDFHKDNPYIKVSLVKDQGRVYISVEDNGRGIKQENHQQIFEMFYRASGDSVGSGLGLYIVKEAAKKLNGKVSVQSTYGKGSCFKVSLPALAG</sequence>
<keyword evidence="10" id="KW-1185">Reference proteome</keyword>
<feature type="transmembrane region" description="Helical" evidence="7">
    <location>
        <begin position="173"/>
        <end position="199"/>
    </location>
</feature>
<evidence type="ECO:0000256" key="4">
    <source>
        <dbReference type="ARBA" id="ARBA00022679"/>
    </source>
</evidence>
<organism evidence="9 10">
    <name type="scientific">Fulvivirga sediminis</name>
    <dbReference type="NCBI Taxonomy" id="2803949"/>
    <lineage>
        <taxon>Bacteria</taxon>
        <taxon>Pseudomonadati</taxon>
        <taxon>Bacteroidota</taxon>
        <taxon>Cytophagia</taxon>
        <taxon>Cytophagales</taxon>
        <taxon>Fulvivirgaceae</taxon>
        <taxon>Fulvivirga</taxon>
    </lineage>
</organism>
<dbReference type="SUPFAM" id="SSF47384">
    <property type="entry name" value="Homodimeric domain of signal transducing histidine kinase"/>
    <property type="match status" value="1"/>
</dbReference>
<dbReference type="InterPro" id="IPR036097">
    <property type="entry name" value="HisK_dim/P_sf"/>
</dbReference>
<feature type="domain" description="Histidine kinase" evidence="8">
    <location>
        <begin position="249"/>
        <end position="460"/>
    </location>
</feature>
<protein>
    <recommendedName>
        <fullName evidence="2">histidine kinase</fullName>
        <ecNumber evidence="2">2.7.13.3</ecNumber>
    </recommendedName>
</protein>
<feature type="transmembrane region" description="Helical" evidence="7">
    <location>
        <begin position="12"/>
        <end position="33"/>
    </location>
</feature>
<evidence type="ECO:0000259" key="8">
    <source>
        <dbReference type="PROSITE" id="PS50109"/>
    </source>
</evidence>
<evidence type="ECO:0000313" key="10">
    <source>
        <dbReference type="Proteomes" id="UP000659388"/>
    </source>
</evidence>
<keyword evidence="5 9" id="KW-0418">Kinase</keyword>
<keyword evidence="7" id="KW-0812">Transmembrane</keyword>
<dbReference type="Gene3D" id="1.10.287.130">
    <property type="match status" value="1"/>
</dbReference>
<dbReference type="SUPFAM" id="SSF55874">
    <property type="entry name" value="ATPase domain of HSP90 chaperone/DNA topoisomerase II/histidine kinase"/>
    <property type="match status" value="1"/>
</dbReference>
<gene>
    <name evidence="9" type="ORF">JL102_00615</name>
</gene>
<reference evidence="9" key="1">
    <citation type="submission" date="2021-01" db="EMBL/GenBank/DDBJ databases">
        <title>Fulvivirga kasyanovii gen. nov., sp nov., a novel member of the phylum Bacteroidetes isolated from seawater in a mussel farm.</title>
        <authorList>
            <person name="Zhao L.-H."/>
            <person name="Wang Z.-J."/>
        </authorList>
    </citation>
    <scope>NUCLEOTIDE SEQUENCE</scope>
    <source>
        <strain evidence="9">2943</strain>
    </source>
</reference>
<evidence type="ECO:0000256" key="7">
    <source>
        <dbReference type="SAM" id="Phobius"/>
    </source>
</evidence>
<name>A0A937F5C4_9BACT</name>
<dbReference type="SMART" id="SM00388">
    <property type="entry name" value="HisKA"/>
    <property type="match status" value="1"/>
</dbReference>
<evidence type="ECO:0000313" key="9">
    <source>
        <dbReference type="EMBL" id="MBL3654615.1"/>
    </source>
</evidence>
<feature type="transmembrane region" description="Helical" evidence="7">
    <location>
        <begin position="80"/>
        <end position="98"/>
    </location>
</feature>
<feature type="transmembrane region" description="Helical" evidence="7">
    <location>
        <begin position="40"/>
        <end position="60"/>
    </location>
</feature>
<keyword evidence="7" id="KW-0472">Membrane</keyword>
<dbReference type="InterPro" id="IPR003594">
    <property type="entry name" value="HATPase_dom"/>
</dbReference>
<dbReference type="Pfam" id="PF02518">
    <property type="entry name" value="HATPase_c"/>
    <property type="match status" value="1"/>
</dbReference>
<evidence type="ECO:0000256" key="2">
    <source>
        <dbReference type="ARBA" id="ARBA00012438"/>
    </source>
</evidence>
<keyword evidence="6" id="KW-0902">Two-component regulatory system</keyword>
<keyword evidence="4" id="KW-0808">Transferase</keyword>
<dbReference type="RefSeq" id="WP_202241572.1">
    <property type="nucleotide sequence ID" value="NZ_JAESIY010000001.1"/>
</dbReference>
<dbReference type="InterPro" id="IPR003661">
    <property type="entry name" value="HisK_dim/P_dom"/>
</dbReference>
<comment type="caution">
    <text evidence="9">The sequence shown here is derived from an EMBL/GenBank/DDBJ whole genome shotgun (WGS) entry which is preliminary data.</text>
</comment>
<dbReference type="InterPro" id="IPR004358">
    <property type="entry name" value="Sig_transdc_His_kin-like_C"/>
</dbReference>
<dbReference type="EC" id="2.7.13.3" evidence="2"/>
<dbReference type="InterPro" id="IPR050736">
    <property type="entry name" value="Sensor_HK_Regulatory"/>
</dbReference>
<dbReference type="CDD" id="cd00082">
    <property type="entry name" value="HisKA"/>
    <property type="match status" value="1"/>
</dbReference>
<dbReference type="PRINTS" id="PR00344">
    <property type="entry name" value="BCTRLSENSOR"/>
</dbReference>
<dbReference type="InterPro" id="IPR005467">
    <property type="entry name" value="His_kinase_dom"/>
</dbReference>
<evidence type="ECO:0000256" key="5">
    <source>
        <dbReference type="ARBA" id="ARBA00022777"/>
    </source>
</evidence>
<dbReference type="PANTHER" id="PTHR43711">
    <property type="entry name" value="TWO-COMPONENT HISTIDINE KINASE"/>
    <property type="match status" value="1"/>
</dbReference>
<evidence type="ECO:0000256" key="3">
    <source>
        <dbReference type="ARBA" id="ARBA00022553"/>
    </source>
</evidence>
<keyword evidence="3" id="KW-0597">Phosphoprotein</keyword>
<accession>A0A937F5C4</accession>
<dbReference type="SMART" id="SM00387">
    <property type="entry name" value="HATPase_c"/>
    <property type="match status" value="1"/>
</dbReference>
<dbReference type="Proteomes" id="UP000659388">
    <property type="component" value="Unassembled WGS sequence"/>
</dbReference>
<feature type="transmembrane region" description="Helical" evidence="7">
    <location>
        <begin position="205"/>
        <end position="229"/>
    </location>
</feature>